<dbReference type="Gene3D" id="3.40.630.30">
    <property type="match status" value="1"/>
</dbReference>
<evidence type="ECO:0000256" key="1">
    <source>
        <dbReference type="ARBA" id="ARBA00022679"/>
    </source>
</evidence>
<dbReference type="PANTHER" id="PTHR43877:SF8">
    <property type="entry name" value="N-ACETYLGLUTAMATE SYNTHASE-RELATED"/>
    <property type="match status" value="1"/>
</dbReference>
<keyword evidence="5" id="KW-1185">Reference proteome</keyword>
<dbReference type="InterPro" id="IPR000182">
    <property type="entry name" value="GNAT_dom"/>
</dbReference>
<name>A0ABY1NQW6_9HYPH</name>
<feature type="domain" description="N-acetyltransferase" evidence="3">
    <location>
        <begin position="5"/>
        <end position="143"/>
    </location>
</feature>
<sequence length="143" mass="15938">MTEPAIIGVFEEGHRSAVIGLWTKCGLIRPWNDPHKDIDRCLSVPLSRLFILEQGTKVIGTVMTGYDGHRGAVYYLAVDPDAQKSGLGRQLMNHCEDYLTSLGCPKINLFVRSDSESVQAFYRTLGYEQETSAAYGKRLIPDT</sequence>
<dbReference type="SUPFAM" id="SSF55729">
    <property type="entry name" value="Acyl-CoA N-acyltransferases (Nat)"/>
    <property type="match status" value="1"/>
</dbReference>
<evidence type="ECO:0000256" key="2">
    <source>
        <dbReference type="ARBA" id="ARBA00023315"/>
    </source>
</evidence>
<accession>A0ABY1NQW6</accession>
<evidence type="ECO:0000259" key="3">
    <source>
        <dbReference type="PROSITE" id="PS51186"/>
    </source>
</evidence>
<dbReference type="Pfam" id="PF00583">
    <property type="entry name" value="Acetyltransf_1"/>
    <property type="match status" value="1"/>
</dbReference>
<dbReference type="NCBIfam" id="NF002959">
    <property type="entry name" value="PRK03624.1"/>
    <property type="match status" value="1"/>
</dbReference>
<dbReference type="PROSITE" id="PS51186">
    <property type="entry name" value="GNAT"/>
    <property type="match status" value="1"/>
</dbReference>
<dbReference type="CDD" id="cd04301">
    <property type="entry name" value="NAT_SF"/>
    <property type="match status" value="1"/>
</dbReference>
<dbReference type="EMBL" id="FXTT01000002">
    <property type="protein sequence ID" value="SMP14834.1"/>
    <property type="molecule type" value="Genomic_DNA"/>
</dbReference>
<evidence type="ECO:0000313" key="4">
    <source>
        <dbReference type="EMBL" id="SMP14834.1"/>
    </source>
</evidence>
<gene>
    <name evidence="4" type="ORF">SAMN06265374_1485</name>
</gene>
<dbReference type="RefSeq" id="WP_155194367.1">
    <property type="nucleotide sequence ID" value="NZ_BAAAEA010000003.1"/>
</dbReference>
<keyword evidence="1" id="KW-0808">Transferase</keyword>
<keyword evidence="2" id="KW-0012">Acyltransferase</keyword>
<evidence type="ECO:0000313" key="5">
    <source>
        <dbReference type="Proteomes" id="UP001157914"/>
    </source>
</evidence>
<dbReference type="PANTHER" id="PTHR43877">
    <property type="entry name" value="AMINOALKYLPHOSPHONATE N-ACETYLTRANSFERASE-RELATED-RELATED"/>
    <property type="match status" value="1"/>
</dbReference>
<protein>
    <submittedName>
        <fullName evidence="4">Acetyltransferase (GNAT) family protein</fullName>
    </submittedName>
</protein>
<dbReference type="InterPro" id="IPR050832">
    <property type="entry name" value="Bact_Acetyltransf"/>
</dbReference>
<proteinExistence type="predicted"/>
<organism evidence="4 5">
    <name type="scientific">Roseibium denhamense</name>
    <dbReference type="NCBI Taxonomy" id="76305"/>
    <lineage>
        <taxon>Bacteria</taxon>
        <taxon>Pseudomonadati</taxon>
        <taxon>Pseudomonadota</taxon>
        <taxon>Alphaproteobacteria</taxon>
        <taxon>Hyphomicrobiales</taxon>
        <taxon>Stappiaceae</taxon>
        <taxon>Roseibium</taxon>
    </lineage>
</organism>
<dbReference type="Proteomes" id="UP001157914">
    <property type="component" value="Unassembled WGS sequence"/>
</dbReference>
<reference evidence="4 5" key="1">
    <citation type="submission" date="2017-05" db="EMBL/GenBank/DDBJ databases">
        <authorList>
            <person name="Varghese N."/>
            <person name="Submissions S."/>
        </authorList>
    </citation>
    <scope>NUCLEOTIDE SEQUENCE [LARGE SCALE GENOMIC DNA]</scope>
    <source>
        <strain evidence="4 5">DSM 15949</strain>
    </source>
</reference>
<comment type="caution">
    <text evidence="4">The sequence shown here is derived from an EMBL/GenBank/DDBJ whole genome shotgun (WGS) entry which is preliminary data.</text>
</comment>
<dbReference type="InterPro" id="IPR016181">
    <property type="entry name" value="Acyl_CoA_acyltransferase"/>
</dbReference>